<dbReference type="PANTHER" id="PTHR44591:SF3">
    <property type="entry name" value="RESPONSE REGULATORY DOMAIN-CONTAINING PROTEIN"/>
    <property type="match status" value="1"/>
</dbReference>
<dbReference type="InterPro" id="IPR011006">
    <property type="entry name" value="CheY-like_superfamily"/>
</dbReference>
<feature type="domain" description="Response regulatory" evidence="3">
    <location>
        <begin position="7"/>
        <end position="124"/>
    </location>
</feature>
<gene>
    <name evidence="4" type="ORF">RM539_13025</name>
</gene>
<dbReference type="InterPro" id="IPR050595">
    <property type="entry name" value="Bact_response_regulator"/>
</dbReference>
<keyword evidence="5" id="KW-1185">Reference proteome</keyword>
<feature type="modified residue" description="4-aspartylphosphate" evidence="2">
    <location>
        <position position="58"/>
    </location>
</feature>
<dbReference type="PROSITE" id="PS50110">
    <property type="entry name" value="RESPONSE_REGULATORY"/>
    <property type="match status" value="1"/>
</dbReference>
<evidence type="ECO:0000256" key="1">
    <source>
        <dbReference type="ARBA" id="ARBA00022553"/>
    </source>
</evidence>
<name>A0ABU3D7J5_9FLAO</name>
<protein>
    <submittedName>
        <fullName evidence="4">Response regulator</fullName>
    </submittedName>
</protein>
<dbReference type="SMART" id="SM00448">
    <property type="entry name" value="REC"/>
    <property type="match status" value="1"/>
</dbReference>
<sequence>MIKTALRILLVEDVKTDAELLEYHIRKIVEKPEIKLADNLDDIATLLHSFAPDIILSDYNLPTCNGLDVLKLAKEYDNTIPFIFVTGTIDNDELAANTILSGATGFVLKKHMKDMSEKLAPLFKQVVFNMIEKEELREKIRKNRISINQIYKYLDEINTDNEEQRLNVTRIKQNIDKISPRGDAK</sequence>
<comment type="caution">
    <text evidence="4">The sequence shown here is derived from an EMBL/GenBank/DDBJ whole genome shotgun (WGS) entry which is preliminary data.</text>
</comment>
<dbReference type="PANTHER" id="PTHR44591">
    <property type="entry name" value="STRESS RESPONSE REGULATOR PROTEIN 1"/>
    <property type="match status" value="1"/>
</dbReference>
<dbReference type="RefSeq" id="WP_311503847.1">
    <property type="nucleotide sequence ID" value="NZ_JAVRHK010000009.1"/>
</dbReference>
<dbReference type="Proteomes" id="UP001262582">
    <property type="component" value="Unassembled WGS sequence"/>
</dbReference>
<dbReference type="InterPro" id="IPR001789">
    <property type="entry name" value="Sig_transdc_resp-reg_receiver"/>
</dbReference>
<reference evidence="4 5" key="1">
    <citation type="submission" date="2023-09" db="EMBL/GenBank/DDBJ databases">
        <authorList>
            <person name="Rey-Velasco X."/>
        </authorList>
    </citation>
    <scope>NUCLEOTIDE SEQUENCE [LARGE SCALE GENOMIC DNA]</scope>
    <source>
        <strain evidence="4 5">F117</strain>
    </source>
</reference>
<dbReference type="Gene3D" id="3.40.50.2300">
    <property type="match status" value="1"/>
</dbReference>
<dbReference type="Pfam" id="PF00072">
    <property type="entry name" value="Response_reg"/>
    <property type="match status" value="1"/>
</dbReference>
<organism evidence="4 5">
    <name type="scientific">Autumnicola musiva</name>
    <dbReference type="NCBI Taxonomy" id="3075589"/>
    <lineage>
        <taxon>Bacteria</taxon>
        <taxon>Pseudomonadati</taxon>
        <taxon>Bacteroidota</taxon>
        <taxon>Flavobacteriia</taxon>
        <taxon>Flavobacteriales</taxon>
        <taxon>Flavobacteriaceae</taxon>
        <taxon>Autumnicola</taxon>
    </lineage>
</organism>
<dbReference type="CDD" id="cd00156">
    <property type="entry name" value="REC"/>
    <property type="match status" value="1"/>
</dbReference>
<evidence type="ECO:0000313" key="4">
    <source>
        <dbReference type="EMBL" id="MDT0677503.1"/>
    </source>
</evidence>
<dbReference type="SUPFAM" id="SSF52172">
    <property type="entry name" value="CheY-like"/>
    <property type="match status" value="1"/>
</dbReference>
<accession>A0ABU3D7J5</accession>
<dbReference type="EMBL" id="JAVRHK010000009">
    <property type="protein sequence ID" value="MDT0677503.1"/>
    <property type="molecule type" value="Genomic_DNA"/>
</dbReference>
<evidence type="ECO:0000313" key="5">
    <source>
        <dbReference type="Proteomes" id="UP001262582"/>
    </source>
</evidence>
<evidence type="ECO:0000259" key="3">
    <source>
        <dbReference type="PROSITE" id="PS50110"/>
    </source>
</evidence>
<proteinExistence type="predicted"/>
<evidence type="ECO:0000256" key="2">
    <source>
        <dbReference type="PROSITE-ProRule" id="PRU00169"/>
    </source>
</evidence>
<keyword evidence="1 2" id="KW-0597">Phosphoprotein</keyword>